<dbReference type="Gene3D" id="6.10.250.940">
    <property type="match status" value="1"/>
</dbReference>
<accession>A0A0C9SWN8</accession>
<sequence>SCVIMMSLVSHLRLLPSEQSPFHFNRKEVKEAMHAPVDTEWTECSDVNVFPDGDKFSPCVHGPVKRDHVRYG</sequence>
<keyword evidence="2" id="KW-1185">Reference proteome</keyword>
<evidence type="ECO:0000313" key="1">
    <source>
        <dbReference type="EMBL" id="KIJ14004.1"/>
    </source>
</evidence>
<dbReference type="AlphaFoldDB" id="A0A0C9SWN8"/>
<reference evidence="2" key="2">
    <citation type="submission" date="2015-01" db="EMBL/GenBank/DDBJ databases">
        <title>Evolutionary Origins and Diversification of the Mycorrhizal Mutualists.</title>
        <authorList>
            <consortium name="DOE Joint Genome Institute"/>
            <consortium name="Mycorrhizal Genomics Consortium"/>
            <person name="Kohler A."/>
            <person name="Kuo A."/>
            <person name="Nagy L.G."/>
            <person name="Floudas D."/>
            <person name="Copeland A."/>
            <person name="Barry K.W."/>
            <person name="Cichocki N."/>
            <person name="Veneault-Fourrey C."/>
            <person name="LaButti K."/>
            <person name="Lindquist E.A."/>
            <person name="Lipzen A."/>
            <person name="Lundell T."/>
            <person name="Morin E."/>
            <person name="Murat C."/>
            <person name="Riley R."/>
            <person name="Ohm R."/>
            <person name="Sun H."/>
            <person name="Tunlid A."/>
            <person name="Henrissat B."/>
            <person name="Grigoriev I.V."/>
            <person name="Hibbett D.S."/>
            <person name="Martin F."/>
        </authorList>
    </citation>
    <scope>NUCLEOTIDE SEQUENCE [LARGE SCALE GENOMIC DNA]</scope>
    <source>
        <strain evidence="2">ATCC 200175</strain>
    </source>
</reference>
<feature type="non-terminal residue" evidence="1">
    <location>
        <position position="1"/>
    </location>
</feature>
<dbReference type="HOGENOM" id="CLU_2729214_0_0_1"/>
<reference evidence="1 2" key="1">
    <citation type="submission" date="2014-06" db="EMBL/GenBank/DDBJ databases">
        <authorList>
            <consortium name="DOE Joint Genome Institute"/>
            <person name="Kuo A."/>
            <person name="Kohler A."/>
            <person name="Nagy L.G."/>
            <person name="Floudas D."/>
            <person name="Copeland A."/>
            <person name="Barry K.W."/>
            <person name="Cichocki N."/>
            <person name="Veneault-Fourrey C."/>
            <person name="LaButti K."/>
            <person name="Lindquist E.A."/>
            <person name="Lipzen A."/>
            <person name="Lundell T."/>
            <person name="Morin E."/>
            <person name="Murat C."/>
            <person name="Sun H."/>
            <person name="Tunlid A."/>
            <person name="Henrissat B."/>
            <person name="Grigoriev I.V."/>
            <person name="Hibbett D.S."/>
            <person name="Martin F."/>
            <person name="Nordberg H.P."/>
            <person name="Cantor M.N."/>
            <person name="Hua S.X."/>
        </authorList>
    </citation>
    <scope>NUCLEOTIDE SEQUENCE [LARGE SCALE GENOMIC DNA]</scope>
    <source>
        <strain evidence="1 2">ATCC 200175</strain>
    </source>
</reference>
<dbReference type="EMBL" id="KN819346">
    <property type="protein sequence ID" value="KIJ14004.1"/>
    <property type="molecule type" value="Genomic_DNA"/>
</dbReference>
<dbReference type="Proteomes" id="UP000053647">
    <property type="component" value="Unassembled WGS sequence"/>
</dbReference>
<organism evidence="1 2">
    <name type="scientific">Paxillus involutus ATCC 200175</name>
    <dbReference type="NCBI Taxonomy" id="664439"/>
    <lineage>
        <taxon>Eukaryota</taxon>
        <taxon>Fungi</taxon>
        <taxon>Dikarya</taxon>
        <taxon>Basidiomycota</taxon>
        <taxon>Agaricomycotina</taxon>
        <taxon>Agaricomycetes</taxon>
        <taxon>Agaricomycetidae</taxon>
        <taxon>Boletales</taxon>
        <taxon>Paxilineae</taxon>
        <taxon>Paxillaceae</taxon>
        <taxon>Paxillus</taxon>
    </lineage>
</organism>
<proteinExistence type="predicted"/>
<dbReference type="OrthoDB" id="2659621at2759"/>
<evidence type="ECO:0000313" key="2">
    <source>
        <dbReference type="Proteomes" id="UP000053647"/>
    </source>
</evidence>
<name>A0A0C9SWN8_PAXIN</name>
<protein>
    <submittedName>
        <fullName evidence="1">Uncharacterized protein</fullName>
    </submittedName>
</protein>
<gene>
    <name evidence="1" type="ORF">PAXINDRAFT_169969</name>
</gene>